<dbReference type="InterPro" id="IPR035901">
    <property type="entry name" value="GIY-YIG_endonuc_sf"/>
</dbReference>
<reference evidence="2" key="1">
    <citation type="journal article" date="2015" name="Nature">
        <title>Complex archaea that bridge the gap between prokaryotes and eukaryotes.</title>
        <authorList>
            <person name="Spang A."/>
            <person name="Saw J.H."/>
            <person name="Jorgensen S.L."/>
            <person name="Zaremba-Niedzwiedzka K."/>
            <person name="Martijn J."/>
            <person name="Lind A.E."/>
            <person name="van Eijk R."/>
            <person name="Schleper C."/>
            <person name="Guy L."/>
            <person name="Ettema T.J."/>
        </authorList>
    </citation>
    <scope>NUCLEOTIDE SEQUENCE</scope>
</reference>
<sequence length="228" mass="26173">MKSTYIYVLKCPTTSEVRYVGKANNPKDRYRHHLSVANYKGTHKCNWINSLRQKSLKPVFEIIKEVTVSEWKYWERHFIKYYRGEGCKLVNTMDGGEGLSFGNQTSFKKGLIPWNDGTANKKICAICGEEFGVPPSRKERYKCCSMKCSSVYRSIHPNKGHFKKGYVVDKNLVSVIQINKETGDVVNIFKSQAEAYRITGINKSHISSVTLGRRKTAGGFKWKRKENL</sequence>
<dbReference type="SUPFAM" id="SSF82771">
    <property type="entry name" value="GIY-YIG endonuclease"/>
    <property type="match status" value="1"/>
</dbReference>
<protein>
    <recommendedName>
        <fullName evidence="1">GIY-YIG domain-containing protein</fullName>
    </recommendedName>
</protein>
<gene>
    <name evidence="2" type="ORF">LCGC14_0958080</name>
</gene>
<proteinExistence type="predicted"/>
<dbReference type="PROSITE" id="PS50164">
    <property type="entry name" value="GIY_YIG"/>
    <property type="match status" value="1"/>
</dbReference>
<dbReference type="Pfam" id="PF01541">
    <property type="entry name" value="GIY-YIG"/>
    <property type="match status" value="1"/>
</dbReference>
<dbReference type="Gene3D" id="3.40.1440.10">
    <property type="entry name" value="GIY-YIG endonuclease"/>
    <property type="match status" value="1"/>
</dbReference>
<dbReference type="AlphaFoldDB" id="A0A0F9RLR1"/>
<accession>A0A0F9RLR1</accession>
<dbReference type="InterPro" id="IPR000305">
    <property type="entry name" value="GIY-YIG_endonuc"/>
</dbReference>
<dbReference type="InterPro" id="IPR036388">
    <property type="entry name" value="WH-like_DNA-bd_sf"/>
</dbReference>
<feature type="domain" description="GIY-YIG" evidence="1">
    <location>
        <begin position="2"/>
        <end position="79"/>
    </location>
</feature>
<dbReference type="EMBL" id="LAZR01003449">
    <property type="protein sequence ID" value="KKN18208.1"/>
    <property type="molecule type" value="Genomic_DNA"/>
</dbReference>
<evidence type="ECO:0000313" key="2">
    <source>
        <dbReference type="EMBL" id="KKN18208.1"/>
    </source>
</evidence>
<dbReference type="SMART" id="SM00497">
    <property type="entry name" value="IENR1"/>
    <property type="match status" value="1"/>
</dbReference>
<dbReference type="InterPro" id="IPR003647">
    <property type="entry name" value="Intron_nuc_1_rpt"/>
</dbReference>
<dbReference type="SUPFAM" id="SSF64496">
    <property type="entry name" value="DNA-binding domain of intron-encoded endonucleases"/>
    <property type="match status" value="1"/>
</dbReference>
<dbReference type="CDD" id="cd00719">
    <property type="entry name" value="GIY-YIG_SF"/>
    <property type="match status" value="1"/>
</dbReference>
<comment type="caution">
    <text evidence="2">The sequence shown here is derived from an EMBL/GenBank/DDBJ whole genome shotgun (WGS) entry which is preliminary data.</text>
</comment>
<evidence type="ECO:0000259" key="1">
    <source>
        <dbReference type="PROSITE" id="PS50164"/>
    </source>
</evidence>
<name>A0A0F9RLR1_9ZZZZ</name>
<dbReference type="Gene3D" id="1.10.10.10">
    <property type="entry name" value="Winged helix-like DNA-binding domain superfamily/Winged helix DNA-binding domain"/>
    <property type="match status" value="1"/>
</dbReference>
<organism evidence="2">
    <name type="scientific">marine sediment metagenome</name>
    <dbReference type="NCBI Taxonomy" id="412755"/>
    <lineage>
        <taxon>unclassified sequences</taxon>
        <taxon>metagenomes</taxon>
        <taxon>ecological metagenomes</taxon>
    </lineage>
</organism>